<keyword evidence="3" id="KW-1185">Reference proteome</keyword>
<protein>
    <submittedName>
        <fullName evidence="2">Putative secreted protein with PEP-CTERM sorting signal</fullName>
    </submittedName>
</protein>
<keyword evidence="1" id="KW-0812">Transmembrane</keyword>
<keyword evidence="1" id="KW-0472">Membrane</keyword>
<evidence type="ECO:0000313" key="2">
    <source>
        <dbReference type="EMBL" id="PZX46698.1"/>
    </source>
</evidence>
<dbReference type="Proteomes" id="UP000249364">
    <property type="component" value="Unassembled WGS sequence"/>
</dbReference>
<feature type="transmembrane region" description="Helical" evidence="1">
    <location>
        <begin position="26"/>
        <end position="44"/>
    </location>
</feature>
<evidence type="ECO:0000256" key="1">
    <source>
        <dbReference type="SAM" id="Phobius"/>
    </source>
</evidence>
<keyword evidence="1" id="KW-1133">Transmembrane helix</keyword>
<proteinExistence type="predicted"/>
<dbReference type="STRING" id="121821.GCA_001870675_02946"/>
<accession>A0A2W7QDS5</accession>
<organism evidence="2 3">
    <name type="scientific">Roseinatronobacter thiooxidans</name>
    <dbReference type="NCBI Taxonomy" id="121821"/>
    <lineage>
        <taxon>Bacteria</taxon>
        <taxon>Pseudomonadati</taxon>
        <taxon>Pseudomonadota</taxon>
        <taxon>Alphaproteobacteria</taxon>
        <taxon>Rhodobacterales</taxon>
        <taxon>Paracoccaceae</taxon>
        <taxon>Roseinatronobacter</taxon>
    </lineage>
</organism>
<gene>
    <name evidence="2" type="ORF">LY56_00904</name>
</gene>
<sequence length="82" mass="8616">MLMGVSVLAGVLLGAALLRKNMPRAYGAVFLGHVLAAVALFLAVQQGREMQGLGPAIMLAVFVLPATLGMALGGGVIWWRRR</sequence>
<name>A0A2W7QDS5_9RHOB</name>
<reference evidence="2 3" key="1">
    <citation type="submission" date="2018-06" db="EMBL/GenBank/DDBJ databases">
        <title>Genomic Encyclopedia of Archaeal and Bacterial Type Strains, Phase II (KMG-II): from individual species to whole genera.</title>
        <authorList>
            <person name="Goeker M."/>
        </authorList>
    </citation>
    <scope>NUCLEOTIDE SEQUENCE [LARGE SCALE GENOMIC DNA]</scope>
    <source>
        <strain evidence="2 3">DSM 13087</strain>
    </source>
</reference>
<feature type="transmembrane region" description="Helical" evidence="1">
    <location>
        <begin position="56"/>
        <end position="79"/>
    </location>
</feature>
<dbReference type="EMBL" id="QKZQ01000003">
    <property type="protein sequence ID" value="PZX46698.1"/>
    <property type="molecule type" value="Genomic_DNA"/>
</dbReference>
<evidence type="ECO:0000313" key="3">
    <source>
        <dbReference type="Proteomes" id="UP000249364"/>
    </source>
</evidence>
<comment type="caution">
    <text evidence="2">The sequence shown here is derived from an EMBL/GenBank/DDBJ whole genome shotgun (WGS) entry which is preliminary data.</text>
</comment>
<dbReference type="AlphaFoldDB" id="A0A2W7QDS5"/>